<sequence>MKHAKLAPQLDAFEANNGFIEIASLELINDMVGGLIDSESILSQLHGSNNTHAGKACLADTI</sequence>
<dbReference type="Proteomes" id="UP001215231">
    <property type="component" value="Chromosome"/>
</dbReference>
<name>A0ABY7VEM9_9GAMM</name>
<dbReference type="RefSeq" id="WP_274052435.1">
    <property type="nucleotide sequence ID" value="NZ_CP059693.1"/>
</dbReference>
<evidence type="ECO:0000313" key="1">
    <source>
        <dbReference type="EMBL" id="WDE12169.1"/>
    </source>
</evidence>
<organism evidence="1 2">
    <name type="scientific">Thalassomonas haliotis</name>
    <dbReference type="NCBI Taxonomy" id="485448"/>
    <lineage>
        <taxon>Bacteria</taxon>
        <taxon>Pseudomonadati</taxon>
        <taxon>Pseudomonadota</taxon>
        <taxon>Gammaproteobacteria</taxon>
        <taxon>Alteromonadales</taxon>
        <taxon>Colwelliaceae</taxon>
        <taxon>Thalassomonas</taxon>
    </lineage>
</organism>
<reference evidence="1 2" key="1">
    <citation type="journal article" date="2022" name="Mar. Drugs">
        <title>Bioassay-Guided Fractionation Leads to the Detection of Cholic Acid Generated by the Rare Thalassomonas sp.</title>
        <authorList>
            <person name="Pheiffer F."/>
            <person name="Schneider Y.K."/>
            <person name="Hansen E.H."/>
            <person name="Andersen J.H."/>
            <person name="Isaksson J."/>
            <person name="Busche T."/>
            <person name="R C."/>
            <person name="Kalinowski J."/>
            <person name="Zyl L.V."/>
            <person name="Trindade M."/>
        </authorList>
    </citation>
    <scope>NUCLEOTIDE SEQUENCE [LARGE SCALE GENOMIC DNA]</scope>
    <source>
        <strain evidence="1 2">A5K-61T</strain>
    </source>
</reference>
<protein>
    <recommendedName>
        <fullName evidence="3">Transposase</fullName>
    </recommendedName>
</protein>
<keyword evidence="2" id="KW-1185">Reference proteome</keyword>
<evidence type="ECO:0000313" key="2">
    <source>
        <dbReference type="Proteomes" id="UP001215231"/>
    </source>
</evidence>
<dbReference type="EMBL" id="CP059693">
    <property type="protein sequence ID" value="WDE12169.1"/>
    <property type="molecule type" value="Genomic_DNA"/>
</dbReference>
<proteinExistence type="predicted"/>
<gene>
    <name evidence="1" type="ORF">H3N35_01390</name>
</gene>
<evidence type="ECO:0008006" key="3">
    <source>
        <dbReference type="Google" id="ProtNLM"/>
    </source>
</evidence>
<accession>A0ABY7VEM9</accession>